<keyword evidence="8" id="KW-0949">S-adenosyl-L-methionine</keyword>
<dbReference type="InterPro" id="IPR029063">
    <property type="entry name" value="SAM-dependent_MTases_sf"/>
</dbReference>
<comment type="similarity">
    <text evidence="2">Belongs to the methyltransferase superfamily. L-isoaspartyl/D-aspartyl protein methyltransferase family.</text>
</comment>
<evidence type="ECO:0000256" key="8">
    <source>
        <dbReference type="ARBA" id="ARBA00022691"/>
    </source>
</evidence>
<dbReference type="AlphaFoldDB" id="H0UPE1"/>
<dbReference type="EC" id="2.1.1.77" evidence="3"/>
<evidence type="ECO:0000256" key="1">
    <source>
        <dbReference type="ARBA" id="ARBA00004496"/>
    </source>
</evidence>
<dbReference type="GO" id="GO:0032259">
    <property type="term" value="P:methylation"/>
    <property type="evidence" value="ECO:0007669"/>
    <property type="project" value="UniProtKB-KW"/>
</dbReference>
<evidence type="ECO:0000256" key="5">
    <source>
        <dbReference type="ARBA" id="ARBA00022490"/>
    </source>
</evidence>
<evidence type="ECO:0000256" key="10">
    <source>
        <dbReference type="ARBA" id="ARBA00031323"/>
    </source>
</evidence>
<gene>
    <name evidence="12" type="ORF">TheveDRAFT_1454</name>
</gene>
<dbReference type="SUPFAM" id="SSF53335">
    <property type="entry name" value="S-adenosyl-L-methionine-dependent methyltransferases"/>
    <property type="match status" value="1"/>
</dbReference>
<dbReference type="HOGENOM" id="CLU_055432_2_0_0"/>
<dbReference type="Proteomes" id="UP000005730">
    <property type="component" value="Chromosome"/>
</dbReference>
<dbReference type="InterPro" id="IPR000682">
    <property type="entry name" value="PCMT"/>
</dbReference>
<evidence type="ECO:0000256" key="11">
    <source>
        <dbReference type="ARBA" id="ARBA00031350"/>
    </source>
</evidence>
<sequence length="222" mass="23993">MWKAWAERLAEQVKVLGCGDPDVISAIREIPRHRFIEVLREGAEEGDRRALEQAYGDFPFPIGFGQTVSQPSMVARMTHLLSVRSGIRVLEVGSGCGYQCAVLGRMGCVVTGVERIGRLVDWSRRVLGELGLSVEVVHGDGLDPSLGLGRFPRVLISAACSKEDVERAFGGLLSDPGILVAPVDVGGGMQRVLVVNLEGGERGERWEDLCRFVPLVGGLAKD</sequence>
<protein>
    <recommendedName>
        <fullName evidence="4">Protein-L-isoaspartate O-methyltransferase</fullName>
        <ecNumber evidence="3">2.1.1.77</ecNumber>
    </recommendedName>
    <alternativeName>
        <fullName evidence="11">L-isoaspartyl protein carboxyl methyltransferase</fullName>
    </alternativeName>
    <alternativeName>
        <fullName evidence="9">Protein L-isoaspartyl methyltransferase</fullName>
    </alternativeName>
    <alternativeName>
        <fullName evidence="10">Protein-beta-aspartate methyltransferase</fullName>
    </alternativeName>
</protein>
<evidence type="ECO:0000256" key="7">
    <source>
        <dbReference type="ARBA" id="ARBA00022679"/>
    </source>
</evidence>
<evidence type="ECO:0000256" key="4">
    <source>
        <dbReference type="ARBA" id="ARBA00013346"/>
    </source>
</evidence>
<evidence type="ECO:0000256" key="9">
    <source>
        <dbReference type="ARBA" id="ARBA00030757"/>
    </source>
</evidence>
<proteinExistence type="inferred from homology"/>
<dbReference type="EMBL" id="CM001377">
    <property type="protein sequence ID" value="EHM10572.1"/>
    <property type="molecule type" value="Genomic_DNA"/>
</dbReference>
<keyword evidence="13" id="KW-1185">Reference proteome</keyword>
<name>H0UPE1_9BACT</name>
<comment type="subcellular location">
    <subcellularLocation>
        <location evidence="1">Cytoplasm</location>
    </subcellularLocation>
</comment>
<dbReference type="GO" id="GO:0005737">
    <property type="term" value="C:cytoplasm"/>
    <property type="evidence" value="ECO:0007669"/>
    <property type="project" value="UniProtKB-SubCell"/>
</dbReference>
<accession>H0UPE1</accession>
<organism evidence="12 13">
    <name type="scientific">Thermanaerovibrio velox DSM 12556</name>
    <dbReference type="NCBI Taxonomy" id="926567"/>
    <lineage>
        <taxon>Bacteria</taxon>
        <taxon>Thermotogati</taxon>
        <taxon>Synergistota</taxon>
        <taxon>Synergistia</taxon>
        <taxon>Synergistales</taxon>
        <taxon>Synergistaceae</taxon>
        <taxon>Thermanaerovibrio</taxon>
    </lineage>
</organism>
<dbReference type="CDD" id="cd02440">
    <property type="entry name" value="AdoMet_MTases"/>
    <property type="match status" value="1"/>
</dbReference>
<dbReference type="Pfam" id="PF01135">
    <property type="entry name" value="PCMT"/>
    <property type="match status" value="1"/>
</dbReference>
<dbReference type="GO" id="GO:0004719">
    <property type="term" value="F:protein-L-isoaspartate (D-aspartate) O-methyltransferase activity"/>
    <property type="evidence" value="ECO:0007669"/>
    <property type="project" value="UniProtKB-EC"/>
</dbReference>
<dbReference type="PANTHER" id="PTHR11579:SF0">
    <property type="entry name" value="PROTEIN-L-ISOASPARTATE(D-ASPARTATE) O-METHYLTRANSFERASE"/>
    <property type="match status" value="1"/>
</dbReference>
<dbReference type="PANTHER" id="PTHR11579">
    <property type="entry name" value="PROTEIN-L-ISOASPARTATE O-METHYLTRANSFERASE"/>
    <property type="match status" value="1"/>
</dbReference>
<evidence type="ECO:0000313" key="13">
    <source>
        <dbReference type="Proteomes" id="UP000005730"/>
    </source>
</evidence>
<dbReference type="eggNOG" id="COG2518">
    <property type="taxonomic scope" value="Bacteria"/>
</dbReference>
<keyword evidence="7 12" id="KW-0808">Transferase</keyword>
<evidence type="ECO:0000256" key="2">
    <source>
        <dbReference type="ARBA" id="ARBA00005369"/>
    </source>
</evidence>
<dbReference type="Gene3D" id="3.40.50.150">
    <property type="entry name" value="Vaccinia Virus protein VP39"/>
    <property type="match status" value="1"/>
</dbReference>
<keyword evidence="6 12" id="KW-0489">Methyltransferase</keyword>
<evidence type="ECO:0000256" key="3">
    <source>
        <dbReference type="ARBA" id="ARBA00011890"/>
    </source>
</evidence>
<reference evidence="12 13" key="1">
    <citation type="submission" date="2011-10" db="EMBL/GenBank/DDBJ databases">
        <title>The Noncontiguous Finished genome of Thermanaerovibrio velox DSM 12556.</title>
        <authorList>
            <consortium name="US DOE Joint Genome Institute (JGI-PGF)"/>
            <person name="Lucas S."/>
            <person name="Copeland A."/>
            <person name="Lapidus A."/>
            <person name="Glavina del Rio T."/>
            <person name="Dalin E."/>
            <person name="Tice H."/>
            <person name="Bruce D."/>
            <person name="Goodwin L."/>
            <person name="Pitluck S."/>
            <person name="Peters L."/>
            <person name="Mikhailova N."/>
            <person name="Teshima H."/>
            <person name="Kyrpides N."/>
            <person name="Mavromatis K."/>
            <person name="Ivanova N."/>
            <person name="Markowitz V."/>
            <person name="Cheng J.-F."/>
            <person name="Hugenholtz P."/>
            <person name="Woyke T."/>
            <person name="Wu D."/>
            <person name="Spring S."/>
            <person name="Brambilla E.-M."/>
            <person name="Klenk H.-P."/>
            <person name="Eisen J.A."/>
        </authorList>
    </citation>
    <scope>NUCLEOTIDE SEQUENCE [LARGE SCALE GENOMIC DNA]</scope>
    <source>
        <strain evidence="12 13">DSM 12556</strain>
    </source>
</reference>
<dbReference type="STRING" id="926567.TheveDRAFT_1454"/>
<evidence type="ECO:0000256" key="6">
    <source>
        <dbReference type="ARBA" id="ARBA00022603"/>
    </source>
</evidence>
<dbReference type="OrthoDB" id="9772751at2"/>
<evidence type="ECO:0000313" key="12">
    <source>
        <dbReference type="EMBL" id="EHM10572.1"/>
    </source>
</evidence>
<keyword evidence="5" id="KW-0963">Cytoplasm</keyword>